<keyword evidence="4" id="KW-0812">Transmembrane</keyword>
<feature type="domain" description="3-hydroxyacyl-CoA dehydrogenase C-terminal" evidence="5">
    <location>
        <begin position="186"/>
        <end position="284"/>
    </location>
</feature>
<dbReference type="STRING" id="225324.SAMN02745126_02255"/>
<dbReference type="RefSeq" id="WP_085933964.1">
    <property type="nucleotide sequence ID" value="NZ_FUWJ01000002.1"/>
</dbReference>
<dbReference type="InterPro" id="IPR022694">
    <property type="entry name" value="3-OHacyl-CoA_DH"/>
</dbReference>
<sequence length="313" mass="33963">MPQREHATPGRALVLGGGTMGVGIIAMFLAGGWKVDVVSRSAPTRDGLPSATARALEAMGKSPDTSGLATYATLAEAPWSEIDIAVETVTEDLALKQKLFAEMETLARPDCALTSNSSSFPISAIGMGLKTQQRMMGLHFFMPAHLIPLVEVVRSVHTDVALAEKVGAIMTALGKRPVQVKKDVIGFLGNRIQAALMREALWLIEQGVASPEDIDATVRLSFGFRYAAAGPILQKEHSGWDTTCAVAKVIYPDLSNADGPPPVLQRNVDEGRIGFKTKRGFFEWNDESIAKERARYERALRKCLEIFRDEGIV</sequence>
<evidence type="ECO:0000313" key="7">
    <source>
        <dbReference type="EMBL" id="SJZ77747.1"/>
    </source>
</evidence>
<evidence type="ECO:0000256" key="3">
    <source>
        <dbReference type="PIRSR" id="PIRSR000105-1"/>
    </source>
</evidence>
<protein>
    <submittedName>
        <fullName evidence="7">3-hydroxybutyryl-CoA dehydrogenase</fullName>
    </submittedName>
</protein>
<organism evidence="7 8">
    <name type="scientific">Enhydrobacter aerosaccus</name>
    <dbReference type="NCBI Taxonomy" id="225324"/>
    <lineage>
        <taxon>Bacteria</taxon>
        <taxon>Pseudomonadati</taxon>
        <taxon>Pseudomonadota</taxon>
        <taxon>Alphaproteobacteria</taxon>
        <taxon>Hyphomicrobiales</taxon>
        <taxon>Enhydrobacter</taxon>
    </lineage>
</organism>
<dbReference type="Proteomes" id="UP000190092">
    <property type="component" value="Unassembled WGS sequence"/>
</dbReference>
<keyword evidence="8" id="KW-1185">Reference proteome</keyword>
<feature type="transmembrane region" description="Helical" evidence="4">
    <location>
        <begin position="12"/>
        <end position="33"/>
    </location>
</feature>
<feature type="domain" description="3-hydroxyacyl-CoA dehydrogenase NAD binding" evidence="6">
    <location>
        <begin position="14"/>
        <end position="183"/>
    </location>
</feature>
<keyword evidence="4" id="KW-1133">Transmembrane helix</keyword>
<dbReference type="Gene3D" id="1.10.1040.10">
    <property type="entry name" value="N-(1-d-carboxylethyl)-l-norvaline Dehydrogenase, domain 2"/>
    <property type="match status" value="1"/>
</dbReference>
<keyword evidence="2" id="KW-0560">Oxidoreductase</keyword>
<dbReference type="InterPro" id="IPR006176">
    <property type="entry name" value="3-OHacyl-CoA_DH_NAD-bd"/>
</dbReference>
<dbReference type="EMBL" id="FUWJ01000002">
    <property type="protein sequence ID" value="SJZ77747.1"/>
    <property type="molecule type" value="Genomic_DNA"/>
</dbReference>
<evidence type="ECO:0000256" key="4">
    <source>
        <dbReference type="SAM" id="Phobius"/>
    </source>
</evidence>
<dbReference type="GO" id="GO:0006635">
    <property type="term" value="P:fatty acid beta-oxidation"/>
    <property type="evidence" value="ECO:0007669"/>
    <property type="project" value="TreeGrafter"/>
</dbReference>
<dbReference type="Pfam" id="PF00725">
    <property type="entry name" value="3HCDH"/>
    <property type="match status" value="1"/>
</dbReference>
<name>A0A1T4NFF8_9HYPH</name>
<dbReference type="AlphaFoldDB" id="A0A1T4NFF8"/>
<feature type="site" description="Important for catalytic activity" evidence="3">
    <location>
        <position position="139"/>
    </location>
</feature>
<dbReference type="SUPFAM" id="SSF48179">
    <property type="entry name" value="6-phosphogluconate dehydrogenase C-terminal domain-like"/>
    <property type="match status" value="1"/>
</dbReference>
<dbReference type="InterPro" id="IPR036291">
    <property type="entry name" value="NAD(P)-bd_dom_sf"/>
</dbReference>
<dbReference type="PIRSF" id="PIRSF000105">
    <property type="entry name" value="HCDH"/>
    <property type="match status" value="1"/>
</dbReference>
<dbReference type="InterPro" id="IPR008927">
    <property type="entry name" value="6-PGluconate_DH-like_C_sf"/>
</dbReference>
<dbReference type="GO" id="GO:0070403">
    <property type="term" value="F:NAD+ binding"/>
    <property type="evidence" value="ECO:0007669"/>
    <property type="project" value="InterPro"/>
</dbReference>
<accession>A0A1T4NFF8</accession>
<dbReference type="Gene3D" id="3.40.50.720">
    <property type="entry name" value="NAD(P)-binding Rossmann-like Domain"/>
    <property type="match status" value="1"/>
</dbReference>
<gene>
    <name evidence="7" type="ORF">SAMN02745126_02255</name>
</gene>
<proteinExistence type="inferred from homology"/>
<dbReference type="PANTHER" id="PTHR48075:SF5">
    <property type="entry name" value="3-HYDROXYBUTYRYL-COA DEHYDROGENASE"/>
    <property type="match status" value="1"/>
</dbReference>
<dbReference type="InterPro" id="IPR006108">
    <property type="entry name" value="3HC_DH_C"/>
</dbReference>
<reference evidence="8" key="1">
    <citation type="submission" date="2017-02" db="EMBL/GenBank/DDBJ databases">
        <authorList>
            <person name="Varghese N."/>
            <person name="Submissions S."/>
        </authorList>
    </citation>
    <scope>NUCLEOTIDE SEQUENCE [LARGE SCALE GENOMIC DNA]</scope>
    <source>
        <strain evidence="8">ATCC 27094</strain>
    </source>
</reference>
<dbReference type="SUPFAM" id="SSF51735">
    <property type="entry name" value="NAD(P)-binding Rossmann-fold domains"/>
    <property type="match status" value="1"/>
</dbReference>
<keyword evidence="4" id="KW-0472">Membrane</keyword>
<dbReference type="Pfam" id="PF02737">
    <property type="entry name" value="3HCDH_N"/>
    <property type="match status" value="1"/>
</dbReference>
<dbReference type="GO" id="GO:0008691">
    <property type="term" value="F:3-hydroxybutyryl-CoA dehydrogenase activity"/>
    <property type="evidence" value="ECO:0007669"/>
    <property type="project" value="TreeGrafter"/>
</dbReference>
<evidence type="ECO:0000256" key="1">
    <source>
        <dbReference type="ARBA" id="ARBA00009463"/>
    </source>
</evidence>
<evidence type="ECO:0000259" key="6">
    <source>
        <dbReference type="Pfam" id="PF02737"/>
    </source>
</evidence>
<comment type="similarity">
    <text evidence="1">Belongs to the 3-hydroxyacyl-CoA dehydrogenase family.</text>
</comment>
<dbReference type="PROSITE" id="PS00067">
    <property type="entry name" value="3HCDH"/>
    <property type="match status" value="1"/>
</dbReference>
<dbReference type="InterPro" id="IPR013328">
    <property type="entry name" value="6PGD_dom2"/>
</dbReference>
<evidence type="ECO:0000256" key="2">
    <source>
        <dbReference type="ARBA" id="ARBA00023002"/>
    </source>
</evidence>
<dbReference type="PANTHER" id="PTHR48075">
    <property type="entry name" value="3-HYDROXYACYL-COA DEHYDROGENASE FAMILY PROTEIN"/>
    <property type="match status" value="1"/>
</dbReference>
<dbReference type="OrthoDB" id="9803287at2"/>
<dbReference type="InterPro" id="IPR006180">
    <property type="entry name" value="3-OHacyl-CoA_DH_CS"/>
</dbReference>
<evidence type="ECO:0000259" key="5">
    <source>
        <dbReference type="Pfam" id="PF00725"/>
    </source>
</evidence>
<evidence type="ECO:0000313" key="8">
    <source>
        <dbReference type="Proteomes" id="UP000190092"/>
    </source>
</evidence>